<feature type="non-terminal residue" evidence="1">
    <location>
        <position position="1"/>
    </location>
</feature>
<evidence type="ECO:0000313" key="2">
    <source>
        <dbReference type="Proteomes" id="UP000257109"/>
    </source>
</evidence>
<gene>
    <name evidence="1" type="ORF">CR513_30260</name>
</gene>
<keyword evidence="2" id="KW-1185">Reference proteome</keyword>
<dbReference type="Proteomes" id="UP000257109">
    <property type="component" value="Unassembled WGS sequence"/>
</dbReference>
<sequence>MMLELEGKELVKKQKGKGKEKVVYEEIETDEEITTLIDSRADVNCIQEGLILIQYYEKTLEGVTSTNGFKMNIQYKLSNARVCKGQICYNTSFVLVKNINTPMVLGTPFLTLLYPFQVTKNELVTKVLNKEICFEFIKSLRTRELNILKGSLISKINIIKRKKKHINMLNREIKFKRASGQVSFWYLTSFPTKVFYYQKKKYFQ</sequence>
<evidence type="ECO:0008006" key="3">
    <source>
        <dbReference type="Google" id="ProtNLM"/>
    </source>
</evidence>
<comment type="caution">
    <text evidence="1">The sequence shown here is derived from an EMBL/GenBank/DDBJ whole genome shotgun (WGS) entry which is preliminary data.</text>
</comment>
<accession>A0A371GC95</accession>
<dbReference type="CDD" id="cd00303">
    <property type="entry name" value="retropepsin_like"/>
    <property type="match status" value="1"/>
</dbReference>
<name>A0A371GC95_MUCPR</name>
<protein>
    <recommendedName>
        <fullName evidence="3">Retropepsins domain-containing protein</fullName>
    </recommendedName>
</protein>
<dbReference type="AlphaFoldDB" id="A0A371GC95"/>
<reference evidence="1" key="1">
    <citation type="submission" date="2018-05" db="EMBL/GenBank/DDBJ databases">
        <title>Draft genome of Mucuna pruriens seed.</title>
        <authorList>
            <person name="Nnadi N.E."/>
            <person name="Vos R."/>
            <person name="Hasami M.H."/>
            <person name="Devisetty U.K."/>
            <person name="Aguiy J.C."/>
        </authorList>
    </citation>
    <scope>NUCLEOTIDE SEQUENCE [LARGE SCALE GENOMIC DNA]</scope>
    <source>
        <strain evidence="1">JCA_2017</strain>
    </source>
</reference>
<dbReference type="OrthoDB" id="1748810at2759"/>
<evidence type="ECO:0000313" key="1">
    <source>
        <dbReference type="EMBL" id="RDX88180.1"/>
    </source>
</evidence>
<dbReference type="EMBL" id="QJKJ01006028">
    <property type="protein sequence ID" value="RDX88180.1"/>
    <property type="molecule type" value="Genomic_DNA"/>
</dbReference>
<proteinExistence type="predicted"/>
<organism evidence="1 2">
    <name type="scientific">Mucuna pruriens</name>
    <name type="common">Velvet bean</name>
    <name type="synonym">Dolichos pruriens</name>
    <dbReference type="NCBI Taxonomy" id="157652"/>
    <lineage>
        <taxon>Eukaryota</taxon>
        <taxon>Viridiplantae</taxon>
        <taxon>Streptophyta</taxon>
        <taxon>Embryophyta</taxon>
        <taxon>Tracheophyta</taxon>
        <taxon>Spermatophyta</taxon>
        <taxon>Magnoliopsida</taxon>
        <taxon>eudicotyledons</taxon>
        <taxon>Gunneridae</taxon>
        <taxon>Pentapetalae</taxon>
        <taxon>rosids</taxon>
        <taxon>fabids</taxon>
        <taxon>Fabales</taxon>
        <taxon>Fabaceae</taxon>
        <taxon>Papilionoideae</taxon>
        <taxon>50 kb inversion clade</taxon>
        <taxon>NPAAA clade</taxon>
        <taxon>indigoferoid/millettioid clade</taxon>
        <taxon>Phaseoleae</taxon>
        <taxon>Mucuna</taxon>
    </lineage>
</organism>